<organism evidence="1 2">
    <name type="scientific">Aldrovandia affinis</name>
    <dbReference type="NCBI Taxonomy" id="143900"/>
    <lineage>
        <taxon>Eukaryota</taxon>
        <taxon>Metazoa</taxon>
        <taxon>Chordata</taxon>
        <taxon>Craniata</taxon>
        <taxon>Vertebrata</taxon>
        <taxon>Euteleostomi</taxon>
        <taxon>Actinopterygii</taxon>
        <taxon>Neopterygii</taxon>
        <taxon>Teleostei</taxon>
        <taxon>Notacanthiformes</taxon>
        <taxon>Halosauridae</taxon>
        <taxon>Aldrovandia</taxon>
    </lineage>
</organism>
<dbReference type="EMBL" id="JAINUG010000092">
    <property type="protein sequence ID" value="KAJ8398197.1"/>
    <property type="molecule type" value="Genomic_DNA"/>
</dbReference>
<dbReference type="AlphaFoldDB" id="A0AAD7S9I0"/>
<keyword evidence="2" id="KW-1185">Reference proteome</keyword>
<sequence>MPPPSGSARLDLHLVPLARGPWLVISGAELGARIRMVTAVPDAPPRFCRHERHWETCNGQISPNERKLHREAVCSFEARR</sequence>
<protein>
    <submittedName>
        <fullName evidence="1">Uncharacterized protein</fullName>
    </submittedName>
</protein>
<dbReference type="Proteomes" id="UP001221898">
    <property type="component" value="Unassembled WGS sequence"/>
</dbReference>
<accession>A0AAD7S9I0</accession>
<evidence type="ECO:0000313" key="1">
    <source>
        <dbReference type="EMBL" id="KAJ8398197.1"/>
    </source>
</evidence>
<reference evidence="1" key="1">
    <citation type="journal article" date="2023" name="Science">
        <title>Genome structures resolve the early diversification of teleost fishes.</title>
        <authorList>
            <person name="Parey E."/>
            <person name="Louis A."/>
            <person name="Montfort J."/>
            <person name="Bouchez O."/>
            <person name="Roques C."/>
            <person name="Iampietro C."/>
            <person name="Lluch J."/>
            <person name="Castinel A."/>
            <person name="Donnadieu C."/>
            <person name="Desvignes T."/>
            <person name="Floi Bucao C."/>
            <person name="Jouanno E."/>
            <person name="Wen M."/>
            <person name="Mejri S."/>
            <person name="Dirks R."/>
            <person name="Jansen H."/>
            <person name="Henkel C."/>
            <person name="Chen W.J."/>
            <person name="Zahm M."/>
            <person name="Cabau C."/>
            <person name="Klopp C."/>
            <person name="Thompson A.W."/>
            <person name="Robinson-Rechavi M."/>
            <person name="Braasch I."/>
            <person name="Lecointre G."/>
            <person name="Bobe J."/>
            <person name="Postlethwait J.H."/>
            <person name="Berthelot C."/>
            <person name="Roest Crollius H."/>
            <person name="Guiguen Y."/>
        </authorList>
    </citation>
    <scope>NUCLEOTIDE SEQUENCE</scope>
    <source>
        <strain evidence="1">NC1722</strain>
    </source>
</reference>
<proteinExistence type="predicted"/>
<evidence type="ECO:0000313" key="2">
    <source>
        <dbReference type="Proteomes" id="UP001221898"/>
    </source>
</evidence>
<gene>
    <name evidence="1" type="ORF">AAFF_G00430410</name>
</gene>
<comment type="caution">
    <text evidence="1">The sequence shown here is derived from an EMBL/GenBank/DDBJ whole genome shotgun (WGS) entry which is preliminary data.</text>
</comment>
<name>A0AAD7S9I0_9TELE</name>